<name>A0A5N0TID0_9GAMM</name>
<feature type="transmembrane region" description="Helical" evidence="1">
    <location>
        <begin position="331"/>
        <end position="349"/>
    </location>
</feature>
<evidence type="ECO:0000256" key="1">
    <source>
        <dbReference type="SAM" id="Phobius"/>
    </source>
</evidence>
<gene>
    <name evidence="2" type="ORF">F3N42_01170</name>
</gene>
<keyword evidence="1" id="KW-0472">Membrane</keyword>
<dbReference type="Pfam" id="PF02447">
    <property type="entry name" value="GntP_permease"/>
    <property type="match status" value="1"/>
</dbReference>
<feature type="transmembrane region" description="Helical" evidence="1">
    <location>
        <begin position="256"/>
        <end position="278"/>
    </location>
</feature>
<sequence length="448" mass="45404">MMLLLLLALAVAFIVVAVVKLRLHPFLALMLSAIGFGLLAGMPGDAIVTAVKEGFGNTLGAVGPIIVVGVMIGALLEVSGGAYALANRVMRWLGEKRVTWGMALVGFVTSIPVFGDSAFIILQSLNRALTRRAGLSLAVTATALAAGTTASHCLVPPTPGPIAAAELVNADLGMVIAWGAPIALLSVVPPVFWARWMGSRIWIDPKPRVAEATADRAETGPAPGALKSSLPIFVPLLLIMVKTMNDYLGLLSEGAAAGVVSFIGSPLIALLIGLGFAVRLPASGGLAMLSMDGPAGKAVRAAAVIIVITGAGGVFGMMLRSAGVAELLGTALGGATLGLWLPFVVAAAIRVAQGSATVAIVTTAAMVTPLLGPLGVDSDLGRALVVLSIGAGSAVFSHANDSGFWVITQLSDMSVSQGLRLHTVATGLLGISAAILVNLAWWLWGGVA</sequence>
<comment type="caution">
    <text evidence="2">The sequence shown here is derived from an EMBL/GenBank/DDBJ whole genome shotgun (WGS) entry which is preliminary data.</text>
</comment>
<dbReference type="Proteomes" id="UP000325372">
    <property type="component" value="Unassembled WGS sequence"/>
</dbReference>
<keyword evidence="3" id="KW-1185">Reference proteome</keyword>
<feature type="transmembrane region" description="Helical" evidence="1">
    <location>
        <begin position="27"/>
        <end position="48"/>
    </location>
</feature>
<feature type="transmembrane region" description="Helical" evidence="1">
    <location>
        <begin position="60"/>
        <end position="86"/>
    </location>
</feature>
<feature type="transmembrane region" description="Helical" evidence="1">
    <location>
        <begin position="98"/>
        <end position="122"/>
    </location>
</feature>
<feature type="transmembrane region" description="Helical" evidence="1">
    <location>
        <begin position="225"/>
        <end position="244"/>
    </location>
</feature>
<accession>A0A5N0TID0</accession>
<feature type="transmembrane region" description="Helical" evidence="1">
    <location>
        <begin position="175"/>
        <end position="196"/>
    </location>
</feature>
<proteinExistence type="predicted"/>
<organism evidence="2 3">
    <name type="scientific">Marinihelvus fidelis</name>
    <dbReference type="NCBI Taxonomy" id="2613842"/>
    <lineage>
        <taxon>Bacteria</taxon>
        <taxon>Pseudomonadati</taxon>
        <taxon>Pseudomonadota</taxon>
        <taxon>Gammaproteobacteria</taxon>
        <taxon>Chromatiales</taxon>
        <taxon>Wenzhouxiangellaceae</taxon>
        <taxon>Marinihelvus</taxon>
    </lineage>
</organism>
<reference evidence="2 3" key="1">
    <citation type="submission" date="2019-09" db="EMBL/GenBank/DDBJ databases">
        <title>Wenzhouxiangella sp. Genome sequencing and assembly.</title>
        <authorList>
            <person name="Zhang R."/>
        </authorList>
    </citation>
    <scope>NUCLEOTIDE SEQUENCE [LARGE SCALE GENOMIC DNA]</scope>
    <source>
        <strain evidence="2 3">W260</strain>
    </source>
</reference>
<keyword evidence="1" id="KW-1133">Transmembrane helix</keyword>
<evidence type="ECO:0000313" key="2">
    <source>
        <dbReference type="EMBL" id="KAA9134184.1"/>
    </source>
</evidence>
<dbReference type="PANTHER" id="PTHR30354:SF11">
    <property type="entry name" value="PERMEASE"/>
    <property type="match status" value="1"/>
</dbReference>
<feature type="transmembrane region" description="Helical" evidence="1">
    <location>
        <begin position="421"/>
        <end position="444"/>
    </location>
</feature>
<dbReference type="RefSeq" id="WP_150862548.1">
    <property type="nucleotide sequence ID" value="NZ_VYXP01000001.1"/>
</dbReference>
<dbReference type="AlphaFoldDB" id="A0A5N0TID0"/>
<feature type="transmembrane region" description="Helical" evidence="1">
    <location>
        <begin position="356"/>
        <end position="374"/>
    </location>
</feature>
<keyword evidence="1" id="KW-0812">Transmembrane</keyword>
<dbReference type="GO" id="GO:0005886">
    <property type="term" value="C:plasma membrane"/>
    <property type="evidence" value="ECO:0007669"/>
    <property type="project" value="TreeGrafter"/>
</dbReference>
<dbReference type="EMBL" id="VYXP01000001">
    <property type="protein sequence ID" value="KAA9134184.1"/>
    <property type="molecule type" value="Genomic_DNA"/>
</dbReference>
<dbReference type="GO" id="GO:0015128">
    <property type="term" value="F:gluconate transmembrane transporter activity"/>
    <property type="evidence" value="ECO:0007669"/>
    <property type="project" value="InterPro"/>
</dbReference>
<protein>
    <submittedName>
        <fullName evidence="2">GntP family permease</fullName>
    </submittedName>
</protein>
<dbReference type="PIRSF" id="PIRSF002746">
    <property type="entry name" value="Gluconate_transporter"/>
    <property type="match status" value="1"/>
</dbReference>
<feature type="transmembrane region" description="Helical" evidence="1">
    <location>
        <begin position="298"/>
        <end position="319"/>
    </location>
</feature>
<dbReference type="InterPro" id="IPR003474">
    <property type="entry name" value="Glcn_transporter"/>
</dbReference>
<dbReference type="PANTHER" id="PTHR30354">
    <property type="entry name" value="GNT FAMILY GLUCONATE TRANSPORTER"/>
    <property type="match status" value="1"/>
</dbReference>
<feature type="transmembrane region" description="Helical" evidence="1">
    <location>
        <begin position="134"/>
        <end position="155"/>
    </location>
</feature>
<evidence type="ECO:0000313" key="3">
    <source>
        <dbReference type="Proteomes" id="UP000325372"/>
    </source>
</evidence>